<gene>
    <name evidence="2" type="ORF">ACFFGE_13430</name>
</gene>
<feature type="region of interest" description="Disordered" evidence="1">
    <location>
        <begin position="83"/>
        <end position="115"/>
    </location>
</feature>
<feature type="compositionally biased region" description="Low complexity" evidence="1">
    <location>
        <begin position="103"/>
        <end position="115"/>
    </location>
</feature>
<protein>
    <recommendedName>
        <fullName evidence="4">Terminase small subunit</fullName>
    </recommendedName>
</protein>
<dbReference type="RefSeq" id="WP_376836958.1">
    <property type="nucleotide sequence ID" value="NZ_JBHLSW010000015.1"/>
</dbReference>
<evidence type="ECO:0000313" key="3">
    <source>
        <dbReference type="Proteomes" id="UP001589906"/>
    </source>
</evidence>
<evidence type="ECO:0000313" key="2">
    <source>
        <dbReference type="EMBL" id="MFC0634876.1"/>
    </source>
</evidence>
<proteinExistence type="predicted"/>
<sequence length="115" mass="11654">MAGDQDEAAAALRRGWSLLTAGDDVSAAKAERLGKATLALIRAQEALDAMNRSKAKHGPADDGELEQLKAKLLERLDRLAARLETKGGRRGSDGEPAGGAGDGLAVVGPPGAAAA</sequence>
<reference evidence="2 3" key="1">
    <citation type="submission" date="2024-09" db="EMBL/GenBank/DDBJ databases">
        <authorList>
            <person name="Sun Q."/>
            <person name="Mori K."/>
        </authorList>
    </citation>
    <scope>NUCLEOTIDE SEQUENCE [LARGE SCALE GENOMIC DNA]</scope>
    <source>
        <strain evidence="2 3">NCAIM B.02621</strain>
    </source>
</reference>
<organism evidence="2 3">
    <name type="scientific">Brevundimonas balnearis</name>
    <dbReference type="NCBI Taxonomy" id="1572858"/>
    <lineage>
        <taxon>Bacteria</taxon>
        <taxon>Pseudomonadati</taxon>
        <taxon>Pseudomonadota</taxon>
        <taxon>Alphaproteobacteria</taxon>
        <taxon>Caulobacterales</taxon>
        <taxon>Caulobacteraceae</taxon>
        <taxon>Brevundimonas</taxon>
    </lineage>
</organism>
<evidence type="ECO:0008006" key="4">
    <source>
        <dbReference type="Google" id="ProtNLM"/>
    </source>
</evidence>
<dbReference type="EMBL" id="JBHLSW010000015">
    <property type="protein sequence ID" value="MFC0634876.1"/>
    <property type="molecule type" value="Genomic_DNA"/>
</dbReference>
<comment type="caution">
    <text evidence="2">The sequence shown here is derived from an EMBL/GenBank/DDBJ whole genome shotgun (WGS) entry which is preliminary data.</text>
</comment>
<keyword evidence="3" id="KW-1185">Reference proteome</keyword>
<evidence type="ECO:0000256" key="1">
    <source>
        <dbReference type="SAM" id="MobiDB-lite"/>
    </source>
</evidence>
<feature type="compositionally biased region" description="Basic and acidic residues" evidence="1">
    <location>
        <begin position="83"/>
        <end position="93"/>
    </location>
</feature>
<accession>A0ABV6R5H3</accession>
<name>A0ABV6R5H3_9CAUL</name>
<dbReference type="Proteomes" id="UP001589906">
    <property type="component" value="Unassembled WGS sequence"/>
</dbReference>